<name>A0A2K8L166_9PROT</name>
<proteinExistence type="predicted"/>
<dbReference type="KEGG" id="mfn:Ga0123462_0104"/>
<dbReference type="EMBL" id="CP018800">
    <property type="protein sequence ID" value="ATX80983.1"/>
    <property type="molecule type" value="Genomic_DNA"/>
</dbReference>
<accession>A0A2K8L166</accession>
<keyword evidence="2" id="KW-1185">Reference proteome</keyword>
<dbReference type="Proteomes" id="UP000231637">
    <property type="component" value="Chromosome"/>
</dbReference>
<evidence type="ECO:0000313" key="1">
    <source>
        <dbReference type="EMBL" id="ATX80983.1"/>
    </source>
</evidence>
<evidence type="ECO:0000313" key="2">
    <source>
        <dbReference type="Proteomes" id="UP000231637"/>
    </source>
</evidence>
<organism evidence="1 2">
    <name type="scientific">Mariprofundus ferrinatatus</name>
    <dbReference type="NCBI Taxonomy" id="1921087"/>
    <lineage>
        <taxon>Bacteria</taxon>
        <taxon>Pseudomonadati</taxon>
        <taxon>Pseudomonadota</taxon>
        <taxon>Candidatius Mariprofundia</taxon>
        <taxon>Mariprofundales</taxon>
        <taxon>Mariprofundaceae</taxon>
        <taxon>Mariprofundus</taxon>
    </lineage>
</organism>
<dbReference type="AlphaFoldDB" id="A0A2K8L166"/>
<protein>
    <submittedName>
        <fullName evidence="1">Uncharacterized protein</fullName>
    </submittedName>
</protein>
<gene>
    <name evidence="1" type="ORF">Ga0123462_0104</name>
</gene>
<reference evidence="1 2" key="1">
    <citation type="submission" date="2016-12" db="EMBL/GenBank/DDBJ databases">
        <title>Isolation and genomic insights into novel planktonic Zetaproteobacteria from stratified waters of the Chesapeake Bay.</title>
        <authorList>
            <person name="McAllister S.M."/>
            <person name="Kato S."/>
            <person name="Chan C.S."/>
            <person name="Chiu B.K."/>
            <person name="Field E.K."/>
        </authorList>
    </citation>
    <scope>NUCLEOTIDE SEQUENCE [LARGE SCALE GENOMIC DNA]</scope>
    <source>
        <strain evidence="1 2">CP-8</strain>
    </source>
</reference>
<sequence>MHLSLQIRAQKQAEESIYGWAETANVKVGDVRYHLLRNGLILKGIEIERGSDALVIDHMLVRANPKLLTSNAPRIGTVAISGLQAELHYQGLLDTWQNDEVLQRIWKATGALHVDDGIVALYLENEEAPPLIIDAIQLSLHALREDRVVSLTSQFHGAPVQAHWLRSEKPASVSRGELTWRDVDVSLLSPTLPIGPTAGQLAGTLQWERGESGSGGDRLNGSMRLKHAFEDNRIQLSGLKWKGERSDDRWNVAINSSAWPLDGWGAYLPKIEGRALLSGRLDGDISVQTAGDGLLLKGDKGRVRNIAFALPSTLSSGLQRDHWRIESLDYRAIALDTGNHTLDASTLKLSNSSIAFQPLGAQNGNDQQRPVWSVRADTVGISTLNVVMMLPEGDIQLSGIGGNCSLTARGLSDIKLHSSDSEGRETDPKWSVTGELLRQEGSVQNGELEIRAEQVPLTQLRPLLPFGSPASSPLSLEGTTSLAVQAKLKHGKWVMLGKATSESVLLSYAGNRWMAERVNSDFGPVGMGLDRQRVSRLHAEQWHYIASLIPLPFQRGGEKADMVQANKRSWWAEGMLAGRWEIDKLTMSGGTVSVGQPESEWVTDAELRLSQLTARKLSTLSMHGNMGEGQLKLDGSWSPLASQEKFLGNIELVNATPLFLSEWMRASGMPKPVRGRISASLQVSQGDQPDQYAGKVAINIERALVEHAVASNDPMIGRIGYNTIDLLKRLESENGKISLQFPVEGSWSERPLGLHTLGLSMQKALRESATRPFEVASVSRPVSSKTATRIRLRERGALSLNERTRLLNVAKKMRSDSSLVVDLIPKWAGDRLDRDTVQRIKHTRRLIERYLNYRGVSKQRIFPMAATAQDHAGEIASIWVVLSSAK</sequence>